<dbReference type="GO" id="GO:0003677">
    <property type="term" value="F:DNA binding"/>
    <property type="evidence" value="ECO:0007669"/>
    <property type="project" value="UniProtKB-KW"/>
</dbReference>
<keyword evidence="2" id="KW-0238">DNA-binding</keyword>
<feature type="domain" description="Helix-turn-helix" evidence="1">
    <location>
        <begin position="87"/>
        <end position="137"/>
    </location>
</feature>
<evidence type="ECO:0000313" key="3">
    <source>
        <dbReference type="Proteomes" id="UP000555448"/>
    </source>
</evidence>
<name>A0A7W7KC31_9SPHN</name>
<organism evidence="2 3">
    <name type="scientific">Novosphingobium chloroacetimidivorans</name>
    <dbReference type="NCBI Taxonomy" id="1428314"/>
    <lineage>
        <taxon>Bacteria</taxon>
        <taxon>Pseudomonadati</taxon>
        <taxon>Pseudomonadota</taxon>
        <taxon>Alphaproteobacteria</taxon>
        <taxon>Sphingomonadales</taxon>
        <taxon>Sphingomonadaceae</taxon>
        <taxon>Novosphingobium</taxon>
    </lineage>
</organism>
<dbReference type="Proteomes" id="UP000555448">
    <property type="component" value="Unassembled WGS sequence"/>
</dbReference>
<keyword evidence="3" id="KW-1185">Reference proteome</keyword>
<dbReference type="RefSeq" id="WP_184246324.1">
    <property type="nucleotide sequence ID" value="NZ_JACHLR010000011.1"/>
</dbReference>
<protein>
    <submittedName>
        <fullName evidence="2">Putative DNA-binding transcriptional regulator AlpA</fullName>
    </submittedName>
</protein>
<sequence>MIDEIRISVPPELVRLIRSGAVDETSRVSLEARRGWVINGRPLAEFSAGSVVHEHFDIDVGEFVPPRPPEQPRPVEPQPARIGQARVLTVEQVCDLLQISPSTLLRLRRNPDFPKPLEVGGRGIRWASDGIDAWVARPKA</sequence>
<dbReference type="EMBL" id="JACHLR010000011">
    <property type="protein sequence ID" value="MBB4859438.1"/>
    <property type="molecule type" value="Genomic_DNA"/>
</dbReference>
<dbReference type="AlphaFoldDB" id="A0A7W7KC31"/>
<comment type="caution">
    <text evidence="2">The sequence shown here is derived from an EMBL/GenBank/DDBJ whole genome shotgun (WGS) entry which is preliminary data.</text>
</comment>
<gene>
    <name evidence="2" type="ORF">HNO88_002767</name>
</gene>
<reference evidence="2 3" key="1">
    <citation type="submission" date="2020-08" db="EMBL/GenBank/DDBJ databases">
        <title>Functional genomics of gut bacteria from endangered species of beetles.</title>
        <authorList>
            <person name="Carlos-Shanley C."/>
        </authorList>
    </citation>
    <scope>NUCLEOTIDE SEQUENCE [LARGE SCALE GENOMIC DNA]</scope>
    <source>
        <strain evidence="2 3">S00245</strain>
    </source>
</reference>
<evidence type="ECO:0000313" key="2">
    <source>
        <dbReference type="EMBL" id="MBB4859438.1"/>
    </source>
</evidence>
<dbReference type="InterPro" id="IPR041657">
    <property type="entry name" value="HTH_17"/>
</dbReference>
<evidence type="ECO:0000259" key="1">
    <source>
        <dbReference type="Pfam" id="PF12728"/>
    </source>
</evidence>
<proteinExistence type="predicted"/>
<dbReference type="Pfam" id="PF12728">
    <property type="entry name" value="HTH_17"/>
    <property type="match status" value="1"/>
</dbReference>
<accession>A0A7W7KC31</accession>